<keyword evidence="1" id="KW-0472">Membrane</keyword>
<gene>
    <name evidence="2" type="ORF">TRIATDRAFT_297535</name>
</gene>
<organism evidence="2 3">
    <name type="scientific">Hypocrea atroviridis (strain ATCC 20476 / IMI 206040)</name>
    <name type="common">Trichoderma atroviride</name>
    <dbReference type="NCBI Taxonomy" id="452589"/>
    <lineage>
        <taxon>Eukaryota</taxon>
        <taxon>Fungi</taxon>
        <taxon>Dikarya</taxon>
        <taxon>Ascomycota</taxon>
        <taxon>Pezizomycotina</taxon>
        <taxon>Sordariomycetes</taxon>
        <taxon>Hypocreomycetidae</taxon>
        <taxon>Hypocreales</taxon>
        <taxon>Hypocreaceae</taxon>
        <taxon>Trichoderma</taxon>
    </lineage>
</organism>
<reference evidence="2 3" key="1">
    <citation type="journal article" date="2011" name="Genome Biol.">
        <title>Comparative genome sequence analysis underscores mycoparasitism as the ancestral life style of Trichoderma.</title>
        <authorList>
            <person name="Kubicek C.P."/>
            <person name="Herrera-Estrella A."/>
            <person name="Seidl-Seiboth V."/>
            <person name="Martinez D.A."/>
            <person name="Druzhinina I.S."/>
            <person name="Thon M."/>
            <person name="Zeilinger S."/>
            <person name="Casas-Flores S."/>
            <person name="Horwitz B.A."/>
            <person name="Mukherjee P.K."/>
            <person name="Mukherjee M."/>
            <person name="Kredics L."/>
            <person name="Alcaraz L.D."/>
            <person name="Aerts A."/>
            <person name="Antal Z."/>
            <person name="Atanasova L."/>
            <person name="Cervantes-Badillo M.G."/>
            <person name="Challacombe J."/>
            <person name="Chertkov O."/>
            <person name="McCluskey K."/>
            <person name="Coulpier F."/>
            <person name="Deshpande N."/>
            <person name="von Doehren H."/>
            <person name="Ebbole D.J."/>
            <person name="Esquivel-Naranjo E.U."/>
            <person name="Fekete E."/>
            <person name="Flipphi M."/>
            <person name="Glaser F."/>
            <person name="Gomez-Rodriguez E.Y."/>
            <person name="Gruber S."/>
            <person name="Han C."/>
            <person name="Henrissat B."/>
            <person name="Hermosa R."/>
            <person name="Hernandez-Onate M."/>
            <person name="Karaffa L."/>
            <person name="Kosti I."/>
            <person name="Le Crom S."/>
            <person name="Lindquist E."/>
            <person name="Lucas S."/>
            <person name="Luebeck M."/>
            <person name="Luebeck P.S."/>
            <person name="Margeot A."/>
            <person name="Metz B."/>
            <person name="Misra M."/>
            <person name="Nevalainen H."/>
            <person name="Omann M."/>
            <person name="Packer N."/>
            <person name="Perrone G."/>
            <person name="Uresti-Rivera E.E."/>
            <person name="Salamov A."/>
            <person name="Schmoll M."/>
            <person name="Seiboth B."/>
            <person name="Shapiro H."/>
            <person name="Sukno S."/>
            <person name="Tamayo-Ramos J.A."/>
            <person name="Tisch D."/>
            <person name="Wiest A."/>
            <person name="Wilkinson H.H."/>
            <person name="Zhang M."/>
            <person name="Coutinho P.M."/>
            <person name="Kenerley C.M."/>
            <person name="Monte E."/>
            <person name="Baker S.E."/>
            <person name="Grigoriev I.V."/>
        </authorList>
    </citation>
    <scope>NUCLEOTIDE SEQUENCE [LARGE SCALE GENOMIC DNA]</scope>
    <source>
        <strain evidence="3">ATCC 20476 / IMI 206040</strain>
    </source>
</reference>
<evidence type="ECO:0000313" key="2">
    <source>
        <dbReference type="EMBL" id="EHK49581.1"/>
    </source>
</evidence>
<comment type="caution">
    <text evidence="2">The sequence shown here is derived from an EMBL/GenBank/DDBJ whole genome shotgun (WGS) entry which is preliminary data.</text>
</comment>
<keyword evidence="1" id="KW-0812">Transmembrane</keyword>
<keyword evidence="3" id="KW-1185">Reference proteome</keyword>
<evidence type="ECO:0000256" key="1">
    <source>
        <dbReference type="SAM" id="Phobius"/>
    </source>
</evidence>
<evidence type="ECO:0000313" key="3">
    <source>
        <dbReference type="Proteomes" id="UP000005426"/>
    </source>
</evidence>
<accession>G9NIG9</accession>
<dbReference type="Proteomes" id="UP000005426">
    <property type="component" value="Unassembled WGS sequence"/>
</dbReference>
<dbReference type="HOGENOM" id="CLU_2184326_0_0_1"/>
<dbReference type="EMBL" id="ABDG02000016">
    <property type="protein sequence ID" value="EHK49581.1"/>
    <property type="molecule type" value="Genomic_DNA"/>
</dbReference>
<proteinExistence type="predicted"/>
<dbReference type="AlphaFoldDB" id="G9NIG9"/>
<feature type="transmembrane region" description="Helical" evidence="1">
    <location>
        <begin position="49"/>
        <end position="68"/>
    </location>
</feature>
<name>G9NIG9_HYPAI</name>
<protein>
    <submittedName>
        <fullName evidence="2">Uncharacterized protein</fullName>
    </submittedName>
</protein>
<keyword evidence="1" id="KW-1133">Transmembrane helix</keyword>
<sequence length="109" mass="12553">MEKQAANSELDTSPQRVRYIITAGSLHHHSGFDTSRKGLRRHTISCRMIFRRAMAIMGSNCFLVFFALRKKKPAIGPKECHLLQEFRRTARTMTLFPPPYLDVCIRCGK</sequence>